<proteinExistence type="predicted"/>
<dbReference type="EMBL" id="AXCM01003099">
    <property type="status" value="NOT_ANNOTATED_CDS"/>
    <property type="molecule type" value="Genomic_DNA"/>
</dbReference>
<organism evidence="1 2">
    <name type="scientific">Anopheles culicifacies</name>
    <dbReference type="NCBI Taxonomy" id="139723"/>
    <lineage>
        <taxon>Eukaryota</taxon>
        <taxon>Metazoa</taxon>
        <taxon>Ecdysozoa</taxon>
        <taxon>Arthropoda</taxon>
        <taxon>Hexapoda</taxon>
        <taxon>Insecta</taxon>
        <taxon>Pterygota</taxon>
        <taxon>Neoptera</taxon>
        <taxon>Endopterygota</taxon>
        <taxon>Diptera</taxon>
        <taxon>Nematocera</taxon>
        <taxon>Culicoidea</taxon>
        <taxon>Culicidae</taxon>
        <taxon>Anophelinae</taxon>
        <taxon>Anopheles</taxon>
        <taxon>culicifacies species complex</taxon>
    </lineage>
</organism>
<evidence type="ECO:0000313" key="2">
    <source>
        <dbReference type="Proteomes" id="UP000075883"/>
    </source>
</evidence>
<keyword evidence="2" id="KW-1185">Reference proteome</keyword>
<dbReference type="AlphaFoldDB" id="A0A182M741"/>
<evidence type="ECO:0000313" key="1">
    <source>
        <dbReference type="EnsemblMetazoa" id="ACUA011124-PA"/>
    </source>
</evidence>
<reference evidence="1" key="2">
    <citation type="submission" date="2020-05" db="UniProtKB">
        <authorList>
            <consortium name="EnsemblMetazoa"/>
        </authorList>
    </citation>
    <scope>IDENTIFICATION</scope>
    <source>
        <strain evidence="1">A-37</strain>
    </source>
</reference>
<reference evidence="2" key="1">
    <citation type="submission" date="2013-09" db="EMBL/GenBank/DDBJ databases">
        <title>The Genome Sequence of Anopheles culicifacies species A.</title>
        <authorList>
            <consortium name="The Broad Institute Genomics Platform"/>
            <person name="Neafsey D.E."/>
            <person name="Besansky N."/>
            <person name="Howell P."/>
            <person name="Walton C."/>
            <person name="Young S.K."/>
            <person name="Zeng Q."/>
            <person name="Gargeya S."/>
            <person name="Fitzgerald M."/>
            <person name="Haas B."/>
            <person name="Abouelleil A."/>
            <person name="Allen A.W."/>
            <person name="Alvarado L."/>
            <person name="Arachchi H.M."/>
            <person name="Berlin A.M."/>
            <person name="Chapman S.B."/>
            <person name="Gainer-Dewar J."/>
            <person name="Goldberg J."/>
            <person name="Griggs A."/>
            <person name="Gujja S."/>
            <person name="Hansen M."/>
            <person name="Howarth C."/>
            <person name="Imamovic A."/>
            <person name="Ireland A."/>
            <person name="Larimer J."/>
            <person name="McCowan C."/>
            <person name="Murphy C."/>
            <person name="Pearson M."/>
            <person name="Poon T.W."/>
            <person name="Priest M."/>
            <person name="Roberts A."/>
            <person name="Saif S."/>
            <person name="Shea T."/>
            <person name="Sisk P."/>
            <person name="Sykes S."/>
            <person name="Wortman J."/>
            <person name="Nusbaum C."/>
            <person name="Birren B."/>
        </authorList>
    </citation>
    <scope>NUCLEOTIDE SEQUENCE [LARGE SCALE GENOMIC DNA]</scope>
    <source>
        <strain evidence="2">A-37</strain>
    </source>
</reference>
<dbReference type="VEuPathDB" id="VectorBase:ACUA011124"/>
<dbReference type="EMBL" id="AXCM01003100">
    <property type="status" value="NOT_ANNOTATED_CDS"/>
    <property type="molecule type" value="Genomic_DNA"/>
</dbReference>
<protein>
    <submittedName>
        <fullName evidence="1">Uncharacterized protein</fullName>
    </submittedName>
</protein>
<dbReference type="Proteomes" id="UP000075883">
    <property type="component" value="Unassembled WGS sequence"/>
</dbReference>
<name>A0A182M741_9DIPT</name>
<dbReference type="EnsemblMetazoa" id="ACUA011124-RA">
    <property type="protein sequence ID" value="ACUA011124-PA"/>
    <property type="gene ID" value="ACUA011124"/>
</dbReference>
<accession>A0A182M741</accession>
<sequence>MFKVLKNAQILLRSGFVRFPRDEPETSSLLRRTVVRVEWWCLLVARLIRVTGFAEVGHEVQHCLVDTHVLAREVLRKGWSTLHERQSEDLVVAPGMLAPHWSKAGSVSVLIGNLCASEKWCPFRFVALLEPFWRNALDLA</sequence>
<dbReference type="EMBL" id="AXCM01003098">
    <property type="status" value="NOT_ANNOTATED_CDS"/>
    <property type="molecule type" value="Genomic_DNA"/>
</dbReference>